<sequence>MRSTKNRPAIDALDMPVLDNRFPDDGKASCAATQEFPKILWNPKVHYCIHRSPPLAPIPSQINPVYATPSYLSKINFNIILSLTSRSSSTYFLPAFSTKTLYAFVIPIRAT</sequence>
<dbReference type="InParanoid" id="A0A2J7QW46"/>
<evidence type="ECO:0000313" key="2">
    <source>
        <dbReference type="Proteomes" id="UP000235965"/>
    </source>
</evidence>
<dbReference type="EMBL" id="NEVH01009768">
    <property type="protein sequence ID" value="PNF32801.1"/>
    <property type="molecule type" value="Genomic_DNA"/>
</dbReference>
<protein>
    <submittedName>
        <fullName evidence="1">Uncharacterized protein</fullName>
    </submittedName>
</protein>
<comment type="caution">
    <text evidence="1">The sequence shown here is derived from an EMBL/GenBank/DDBJ whole genome shotgun (WGS) entry which is preliminary data.</text>
</comment>
<name>A0A2J7QW46_9NEOP</name>
<organism evidence="1 2">
    <name type="scientific">Cryptotermes secundus</name>
    <dbReference type="NCBI Taxonomy" id="105785"/>
    <lineage>
        <taxon>Eukaryota</taxon>
        <taxon>Metazoa</taxon>
        <taxon>Ecdysozoa</taxon>
        <taxon>Arthropoda</taxon>
        <taxon>Hexapoda</taxon>
        <taxon>Insecta</taxon>
        <taxon>Pterygota</taxon>
        <taxon>Neoptera</taxon>
        <taxon>Polyneoptera</taxon>
        <taxon>Dictyoptera</taxon>
        <taxon>Blattodea</taxon>
        <taxon>Blattoidea</taxon>
        <taxon>Termitoidae</taxon>
        <taxon>Kalotermitidae</taxon>
        <taxon>Cryptotermitinae</taxon>
        <taxon>Cryptotermes</taxon>
    </lineage>
</organism>
<dbReference type="Proteomes" id="UP000235965">
    <property type="component" value="Unassembled WGS sequence"/>
</dbReference>
<reference evidence="1 2" key="1">
    <citation type="submission" date="2017-12" db="EMBL/GenBank/DDBJ databases">
        <title>Hemimetabolous genomes reveal molecular basis of termite eusociality.</title>
        <authorList>
            <person name="Harrison M.C."/>
            <person name="Jongepier E."/>
            <person name="Robertson H.M."/>
            <person name="Arning N."/>
            <person name="Bitard-Feildel T."/>
            <person name="Chao H."/>
            <person name="Childers C.P."/>
            <person name="Dinh H."/>
            <person name="Doddapaneni H."/>
            <person name="Dugan S."/>
            <person name="Gowin J."/>
            <person name="Greiner C."/>
            <person name="Han Y."/>
            <person name="Hu H."/>
            <person name="Hughes D.S.T."/>
            <person name="Huylmans A.-K."/>
            <person name="Kemena C."/>
            <person name="Kremer L.P.M."/>
            <person name="Lee S.L."/>
            <person name="Lopez-Ezquerra A."/>
            <person name="Mallet L."/>
            <person name="Monroy-Kuhn J.M."/>
            <person name="Moser A."/>
            <person name="Murali S.C."/>
            <person name="Muzny D.M."/>
            <person name="Otani S."/>
            <person name="Piulachs M.-D."/>
            <person name="Poelchau M."/>
            <person name="Qu J."/>
            <person name="Schaub F."/>
            <person name="Wada-Katsumata A."/>
            <person name="Worley K.C."/>
            <person name="Xie Q."/>
            <person name="Ylla G."/>
            <person name="Poulsen M."/>
            <person name="Gibbs R.A."/>
            <person name="Schal C."/>
            <person name="Richards S."/>
            <person name="Belles X."/>
            <person name="Korb J."/>
            <person name="Bornberg-Bauer E."/>
        </authorList>
    </citation>
    <scope>NUCLEOTIDE SEQUENCE [LARGE SCALE GENOMIC DNA]</scope>
    <source>
        <tissue evidence="1">Whole body</tissue>
    </source>
</reference>
<evidence type="ECO:0000313" key="1">
    <source>
        <dbReference type="EMBL" id="PNF32801.1"/>
    </source>
</evidence>
<accession>A0A2J7QW46</accession>
<gene>
    <name evidence="1" type="ORF">B7P43_G04470</name>
</gene>
<keyword evidence="2" id="KW-1185">Reference proteome</keyword>
<dbReference type="AlphaFoldDB" id="A0A2J7QW46"/>
<proteinExistence type="predicted"/>